<protein>
    <submittedName>
        <fullName evidence="1">Uncharacterized protein</fullName>
    </submittedName>
</protein>
<sequence length="208" mass="22596">MALGRVGYATIVYTVPGLIAFSLAIVAENKVPGDAAIQMEQSNGATTCHYPHDSSIALGILSVIFLFVSSSLAIVSLFFPYHGKPVPIAKLSRSVMFVIFFLLSLALFFTSEGLLMWATITESNHRKYNTHYQPLDACPTVKTGLLGGAGFLALDTTLFWLICMMLVVNARVEHYEVAELASENEKGSYAQVTNEYEPAMAGHVAPKV</sequence>
<dbReference type="EMBL" id="CM055092">
    <property type="protein sequence ID" value="KAJ7568342.1"/>
    <property type="molecule type" value="Genomic_DNA"/>
</dbReference>
<keyword evidence="2" id="KW-1185">Reference proteome</keyword>
<evidence type="ECO:0000313" key="1">
    <source>
        <dbReference type="EMBL" id="KAJ7568342.1"/>
    </source>
</evidence>
<accession>A0ACC2EPB6</accession>
<organism evidence="1 2">
    <name type="scientific">Diphasiastrum complanatum</name>
    <name type="common">Issler's clubmoss</name>
    <name type="synonym">Lycopodium complanatum</name>
    <dbReference type="NCBI Taxonomy" id="34168"/>
    <lineage>
        <taxon>Eukaryota</taxon>
        <taxon>Viridiplantae</taxon>
        <taxon>Streptophyta</taxon>
        <taxon>Embryophyta</taxon>
        <taxon>Tracheophyta</taxon>
        <taxon>Lycopodiopsida</taxon>
        <taxon>Lycopodiales</taxon>
        <taxon>Lycopodiaceae</taxon>
        <taxon>Lycopodioideae</taxon>
        <taxon>Diphasiastrum</taxon>
    </lineage>
</organism>
<dbReference type="Proteomes" id="UP001162992">
    <property type="component" value="Chromosome 1"/>
</dbReference>
<proteinExistence type="predicted"/>
<name>A0ACC2EPB6_DIPCM</name>
<reference evidence="2" key="1">
    <citation type="journal article" date="2024" name="Proc. Natl. Acad. Sci. U.S.A.">
        <title>Extraordinary preservation of gene collinearity over three hundred million years revealed in homosporous lycophytes.</title>
        <authorList>
            <person name="Li C."/>
            <person name="Wickell D."/>
            <person name="Kuo L.Y."/>
            <person name="Chen X."/>
            <person name="Nie B."/>
            <person name="Liao X."/>
            <person name="Peng D."/>
            <person name="Ji J."/>
            <person name="Jenkins J."/>
            <person name="Williams M."/>
            <person name="Shu S."/>
            <person name="Plott C."/>
            <person name="Barry K."/>
            <person name="Rajasekar S."/>
            <person name="Grimwood J."/>
            <person name="Han X."/>
            <person name="Sun S."/>
            <person name="Hou Z."/>
            <person name="He W."/>
            <person name="Dai G."/>
            <person name="Sun C."/>
            <person name="Schmutz J."/>
            <person name="Leebens-Mack J.H."/>
            <person name="Li F.W."/>
            <person name="Wang L."/>
        </authorList>
    </citation>
    <scope>NUCLEOTIDE SEQUENCE [LARGE SCALE GENOMIC DNA]</scope>
    <source>
        <strain evidence="2">cv. PW_Plant_1</strain>
    </source>
</reference>
<evidence type="ECO:0000313" key="2">
    <source>
        <dbReference type="Proteomes" id="UP001162992"/>
    </source>
</evidence>
<comment type="caution">
    <text evidence="1">The sequence shown here is derived from an EMBL/GenBank/DDBJ whole genome shotgun (WGS) entry which is preliminary data.</text>
</comment>
<gene>
    <name evidence="1" type="ORF">O6H91_01G028400</name>
</gene>